<dbReference type="RefSeq" id="WP_192375805.1">
    <property type="nucleotide sequence ID" value="NZ_CAJHIV010000001.1"/>
</dbReference>
<dbReference type="Proteomes" id="UP000652176">
    <property type="component" value="Unassembled WGS sequence"/>
</dbReference>
<proteinExistence type="predicted"/>
<name>A0ABR9D401_9GAMM</name>
<dbReference type="PANTHER" id="PTHR35038:SF8">
    <property type="entry name" value="C-TYPE POLYHEME CYTOCHROME OMCC"/>
    <property type="match status" value="1"/>
</dbReference>
<keyword evidence="1" id="KW-0732">Signal</keyword>
<evidence type="ECO:0000256" key="1">
    <source>
        <dbReference type="ARBA" id="ARBA00022729"/>
    </source>
</evidence>
<dbReference type="Gene3D" id="1.10.1130.10">
    <property type="entry name" value="Flavocytochrome C3, Chain A"/>
    <property type="match status" value="1"/>
</dbReference>
<reference evidence="2 3" key="1">
    <citation type="submission" date="2020-09" db="EMBL/GenBank/DDBJ databases">
        <title>Methylomonas albis sp. nov. and Methylomonas fluvii sp. nov.: Two cold-adapted methanotrophs from the River Elbe and an amended description of Methylovulum psychrotolerans strain Eb1.</title>
        <authorList>
            <person name="Bussmann I.K."/>
            <person name="Klings K.-W."/>
            <person name="Warnstedt J."/>
            <person name="Hoppert M."/>
            <person name="Saborowski A."/>
            <person name="Horn F."/>
            <person name="Liebner S."/>
        </authorList>
    </citation>
    <scope>NUCLEOTIDE SEQUENCE [LARGE SCALE GENOMIC DNA]</scope>
    <source>
        <strain evidence="2 3">EbA</strain>
    </source>
</reference>
<gene>
    <name evidence="2" type="ORF">IE877_16915</name>
</gene>
<dbReference type="PANTHER" id="PTHR35038">
    <property type="entry name" value="DISSIMILATORY SULFITE REDUCTASE SIRA"/>
    <property type="match status" value="1"/>
</dbReference>
<dbReference type="InterPro" id="IPR036280">
    <property type="entry name" value="Multihaem_cyt_sf"/>
</dbReference>
<comment type="caution">
    <text evidence="2">The sequence shown here is derived from an EMBL/GenBank/DDBJ whole genome shotgun (WGS) entry which is preliminary data.</text>
</comment>
<protein>
    <recommendedName>
        <fullName evidence="4">Cytochrome c-552/4 domain-containing protein</fullName>
    </recommendedName>
</protein>
<keyword evidence="3" id="KW-1185">Reference proteome</keyword>
<dbReference type="InterPro" id="IPR051829">
    <property type="entry name" value="Multiheme_Cytochr_ET"/>
</dbReference>
<evidence type="ECO:0000313" key="2">
    <source>
        <dbReference type="EMBL" id="MBD9357536.1"/>
    </source>
</evidence>
<dbReference type="EMBL" id="JACXSS010000001">
    <property type="protein sequence ID" value="MBD9357536.1"/>
    <property type="molecule type" value="Genomic_DNA"/>
</dbReference>
<dbReference type="SUPFAM" id="SSF48695">
    <property type="entry name" value="Multiheme cytochromes"/>
    <property type="match status" value="1"/>
</dbReference>
<accession>A0ABR9D401</accession>
<dbReference type="InterPro" id="IPR018247">
    <property type="entry name" value="EF_Hand_1_Ca_BS"/>
</dbReference>
<organism evidence="2 3">
    <name type="scientific">Methylomonas albis</name>
    <dbReference type="NCBI Taxonomy" id="1854563"/>
    <lineage>
        <taxon>Bacteria</taxon>
        <taxon>Pseudomonadati</taxon>
        <taxon>Pseudomonadota</taxon>
        <taxon>Gammaproteobacteria</taxon>
        <taxon>Methylococcales</taxon>
        <taxon>Methylococcaceae</taxon>
        <taxon>Methylomonas</taxon>
    </lineage>
</organism>
<sequence length="674" mass="72182">MTRSILPAPGRTPWLIFLVVLFNSSNLFAFENLPASSGNPSFYLPSISGGIAHFMGSANCGSCHDSTTAQCRYVNSPVGCTGNGSPLAYFDNNGKDVSIREAWSATMMANSSRDPLWRAKVKSELKKHPALSAEINDTCTKCHAPMVNADAKAVSQSFNIFDTVDVNNTVLPGILSPTNSRHDLAADGVSCSLCHQVKDDPTLGTLDGSTGGYKIDMTLSGANRIMYGPYSTIFPGPMQNNAALGGALKAKPQYSAHISGSKLCGTCHDLKTPTVYENDNILTPTLESRFPEQMPYSEWVHSAYNNDLAPAGPLAKSCQQCHMSRTDGVYISTQPSGNMAALTKKNNFAIHEFVGGNKLMLDIFNTNKTQLGVLSNNFAATMAATDTMLQSAATLLNTQQSGAKGKLEFVLRVNSTTGHKLPSAYPSRRALLHVAVKNSQGNVVWESGKVNANGSVVGVDADSNPAGFEPHYDLITAPDQVQVYESIMGDNNGEVTYTLLRGHHYLKDNRLLPSGFNKATASDDVKVVGGALTDDDFVDGSDDVTYRVANLPAGSYSVQAELIYQTVAYGYAQNLFADSDISEVNDFKTMFDASGQKTQTIAQGDEILVNVQKLGDIDGDGDVDLNDVNLILAAKNTAANGSTDARDVNNDLKIDVLDSRQATLLCSRPRCAVQ</sequence>
<evidence type="ECO:0000313" key="3">
    <source>
        <dbReference type="Proteomes" id="UP000652176"/>
    </source>
</evidence>
<dbReference type="PROSITE" id="PS00018">
    <property type="entry name" value="EF_HAND_1"/>
    <property type="match status" value="1"/>
</dbReference>
<evidence type="ECO:0008006" key="4">
    <source>
        <dbReference type="Google" id="ProtNLM"/>
    </source>
</evidence>